<comment type="caution">
    <text evidence="2">The sequence shown here is derived from an EMBL/GenBank/DDBJ whole genome shotgun (WGS) entry which is preliminary data.</text>
</comment>
<dbReference type="PANTHER" id="PTHR35908">
    <property type="entry name" value="HYPOTHETICAL FUSION PROTEIN"/>
    <property type="match status" value="1"/>
</dbReference>
<dbReference type="EMBL" id="SHLD01000001">
    <property type="protein sequence ID" value="RZU76936.1"/>
    <property type="molecule type" value="Genomic_DNA"/>
</dbReference>
<dbReference type="PANTHER" id="PTHR35908:SF1">
    <property type="entry name" value="CONSERVED PROTEIN"/>
    <property type="match status" value="1"/>
</dbReference>
<dbReference type="SUPFAM" id="SSF54593">
    <property type="entry name" value="Glyoxalase/Bleomycin resistance protein/Dihydroxybiphenyl dioxygenase"/>
    <property type="match status" value="1"/>
</dbReference>
<dbReference type="Proteomes" id="UP000294114">
    <property type="component" value="Unassembled WGS sequence"/>
</dbReference>
<evidence type="ECO:0000313" key="3">
    <source>
        <dbReference type="Proteomes" id="UP000294114"/>
    </source>
</evidence>
<reference evidence="2 3" key="1">
    <citation type="submission" date="2019-02" db="EMBL/GenBank/DDBJ databases">
        <title>Sequencing the genomes of 1000 actinobacteria strains.</title>
        <authorList>
            <person name="Klenk H.-P."/>
        </authorList>
    </citation>
    <scope>NUCLEOTIDE SEQUENCE [LARGE SCALE GENOMIC DNA]</scope>
    <source>
        <strain evidence="2 3">DSM 45612</strain>
    </source>
</reference>
<dbReference type="AlphaFoldDB" id="A0A4V2GDR8"/>
<name>A0A4V2GDR8_9ACTN</name>
<feature type="domain" description="Glyoxalase-like" evidence="1">
    <location>
        <begin position="1"/>
        <end position="102"/>
    </location>
</feature>
<evidence type="ECO:0000313" key="2">
    <source>
        <dbReference type="EMBL" id="RZU76936.1"/>
    </source>
</evidence>
<dbReference type="InterPro" id="IPR029068">
    <property type="entry name" value="Glyas_Bleomycin-R_OHBP_Dase"/>
</dbReference>
<sequence>MDAADAPALAGFWARILDGEVVDTGDGDARMDLRPGGAGPESIWVNRVPEPRTGKTRVRLDLRLADADPAALLAAGARLVREPDAEVDWWVLADPEGNEFCAFPARPTQ</sequence>
<organism evidence="2 3">
    <name type="scientific">Micromonospora kangleipakensis</name>
    <dbReference type="NCBI Taxonomy" id="1077942"/>
    <lineage>
        <taxon>Bacteria</taxon>
        <taxon>Bacillati</taxon>
        <taxon>Actinomycetota</taxon>
        <taxon>Actinomycetes</taxon>
        <taxon>Micromonosporales</taxon>
        <taxon>Micromonosporaceae</taxon>
        <taxon>Micromonospora</taxon>
    </lineage>
</organism>
<keyword evidence="3" id="KW-1185">Reference proteome</keyword>
<dbReference type="InterPro" id="IPR041581">
    <property type="entry name" value="Glyoxalase_6"/>
</dbReference>
<dbReference type="Gene3D" id="3.10.180.10">
    <property type="entry name" value="2,3-Dihydroxybiphenyl 1,2-Dioxygenase, domain 1"/>
    <property type="match status" value="1"/>
</dbReference>
<accession>A0A4V2GDR8</accession>
<proteinExistence type="predicted"/>
<gene>
    <name evidence="2" type="ORF">EV384_5648</name>
</gene>
<protein>
    <recommendedName>
        <fullName evidence="1">Glyoxalase-like domain-containing protein</fullName>
    </recommendedName>
</protein>
<dbReference type="Pfam" id="PF18029">
    <property type="entry name" value="Glyoxalase_6"/>
    <property type="match status" value="1"/>
</dbReference>
<evidence type="ECO:0000259" key="1">
    <source>
        <dbReference type="Pfam" id="PF18029"/>
    </source>
</evidence>